<comment type="catalytic activity">
    <reaction evidence="8">
        <text>(2S)-2-[5-amino-1-(5-phospho-beta-D-ribosyl)imidazole-4-carboxamido]succinate = 5-amino-1-(5-phospho-beta-D-ribosyl)imidazole-4-carboxamide + fumarate</text>
        <dbReference type="Rhea" id="RHEA:23920"/>
        <dbReference type="ChEBI" id="CHEBI:29806"/>
        <dbReference type="ChEBI" id="CHEBI:58443"/>
        <dbReference type="ChEBI" id="CHEBI:58475"/>
        <dbReference type="EC" id="4.3.2.2"/>
    </reaction>
    <physiologicalReaction direction="left-to-right" evidence="8">
        <dbReference type="Rhea" id="RHEA:23921"/>
    </physiologicalReaction>
</comment>
<dbReference type="PRINTS" id="PR00149">
    <property type="entry name" value="FUMRATELYASE"/>
</dbReference>
<dbReference type="Gene3D" id="1.10.40.30">
    <property type="entry name" value="Fumarase/aspartase (C-terminal domain)"/>
    <property type="match status" value="1"/>
</dbReference>
<keyword evidence="7 13" id="KW-0456">Lyase</keyword>
<dbReference type="UniPathway" id="UPA00075">
    <property type="reaction ID" value="UER00336"/>
</dbReference>
<dbReference type="OrthoDB" id="9768878at2"/>
<dbReference type="FunFam" id="1.10.275.10:FF:000003">
    <property type="entry name" value="Adenylosuccinate lyase"/>
    <property type="match status" value="1"/>
</dbReference>
<evidence type="ECO:0000256" key="7">
    <source>
        <dbReference type="ARBA" id="ARBA00023239"/>
    </source>
</evidence>
<keyword evidence="17" id="KW-1185">Reference proteome</keyword>
<comment type="pathway">
    <text evidence="1 13">Purine metabolism; IMP biosynthesis via de novo pathway; 5-amino-1-(5-phospho-D-ribosyl)imidazole-4-carboxamide from 5-amino-1-(5-phospho-D-ribosyl)imidazole-4-carboxylate: step 2/2.</text>
</comment>
<evidence type="ECO:0000256" key="9">
    <source>
        <dbReference type="ARBA" id="ARBA00025012"/>
    </source>
</evidence>
<dbReference type="AlphaFoldDB" id="A0A5B7YCI3"/>
<proteinExistence type="inferred from homology"/>
<comment type="pathway">
    <text evidence="2 13">Purine metabolism; AMP biosynthesis via de novo pathway; AMP from IMP: step 2/2.</text>
</comment>
<dbReference type="Gene3D" id="1.10.275.10">
    <property type="entry name" value="Fumarase/aspartase (N-terminal domain)"/>
    <property type="match status" value="1"/>
</dbReference>
<dbReference type="GO" id="GO:0005829">
    <property type="term" value="C:cytosol"/>
    <property type="evidence" value="ECO:0007669"/>
    <property type="project" value="TreeGrafter"/>
</dbReference>
<dbReference type="FunFam" id="1.20.200.10:FF:000004">
    <property type="entry name" value="Adenylosuccinate lyase"/>
    <property type="match status" value="1"/>
</dbReference>
<dbReference type="EMBL" id="CP039852">
    <property type="protein sequence ID" value="QCZ93324.1"/>
    <property type="molecule type" value="Genomic_DNA"/>
</dbReference>
<comment type="function">
    <text evidence="9">Catalyzes two reactions in de novo purine nucleotide biosynthesis. Catalyzes the breakdown of 5-aminoimidazole- (N-succinylocarboxamide) ribotide (SAICAR or 2-[5-amino-1-(5-phospho-beta-D-ribosyl)imidazole-4-carboxamido]succinate) to 5-aminoimidazole-4-carboxamide ribotide (AICAR or 5-amino-1-(5-phospho-beta-D-ribosyl)imidazole-4-carboxamide) and fumarate, and of adenylosuccinate (ADS or N(6)-(1,2-dicarboxyethyl)-AMP) to adenosine monophosphate (AMP) and fumarate.</text>
</comment>
<dbReference type="NCBIfam" id="TIGR00928">
    <property type="entry name" value="purB"/>
    <property type="match status" value="1"/>
</dbReference>
<evidence type="ECO:0000256" key="4">
    <source>
        <dbReference type="ARBA" id="ARBA00012339"/>
    </source>
</evidence>
<dbReference type="GO" id="GO:0044208">
    <property type="term" value="P:'de novo' AMP biosynthetic process"/>
    <property type="evidence" value="ECO:0007669"/>
    <property type="project" value="UniProtKB-UniPathway"/>
</dbReference>
<dbReference type="SUPFAM" id="SSF48557">
    <property type="entry name" value="L-aspartase-like"/>
    <property type="match status" value="1"/>
</dbReference>
<dbReference type="InterPro" id="IPR020557">
    <property type="entry name" value="Fumarate_lyase_CS"/>
</dbReference>
<evidence type="ECO:0000256" key="2">
    <source>
        <dbReference type="ARBA" id="ARBA00004734"/>
    </source>
</evidence>
<gene>
    <name evidence="16" type="primary">purB</name>
    <name evidence="16" type="ORF">FBQ74_07410</name>
</gene>
<dbReference type="GO" id="GO:0070626">
    <property type="term" value="F:(S)-2-(5-amino-1-(5-phospho-D-ribosyl)imidazole-4-carboxamido) succinate lyase (fumarate-forming) activity"/>
    <property type="evidence" value="ECO:0007669"/>
    <property type="project" value="RHEA"/>
</dbReference>
<dbReference type="FunFam" id="1.10.40.30:FF:000004">
    <property type="entry name" value="Adenylosuccinate lyase"/>
    <property type="match status" value="1"/>
</dbReference>
<dbReference type="EC" id="4.3.2.2" evidence="4 12"/>
<evidence type="ECO:0000256" key="3">
    <source>
        <dbReference type="ARBA" id="ARBA00008273"/>
    </source>
</evidence>
<evidence type="ECO:0000259" key="15">
    <source>
        <dbReference type="Pfam" id="PF08328"/>
    </source>
</evidence>
<dbReference type="RefSeq" id="WP_139756070.1">
    <property type="nucleotide sequence ID" value="NZ_CP039852.1"/>
</dbReference>
<name>A0A5B7YCI3_9ALTE</name>
<comment type="similarity">
    <text evidence="3 13">Belongs to the lyase 1 family. Adenylosuccinate lyase subfamily.</text>
</comment>
<feature type="domain" description="Fumarate lyase N-terminal" evidence="14">
    <location>
        <begin position="14"/>
        <end position="312"/>
    </location>
</feature>
<protein>
    <recommendedName>
        <fullName evidence="5 12">Adenylosuccinate lyase</fullName>
        <shortName evidence="13">ASL</shortName>
        <ecNumber evidence="4 12">4.3.2.2</ecNumber>
    </recommendedName>
    <alternativeName>
        <fullName evidence="10 13">Adenylosuccinase</fullName>
    </alternativeName>
</protein>
<dbReference type="InterPro" id="IPR013539">
    <property type="entry name" value="PurB_C"/>
</dbReference>
<dbReference type="KEGG" id="salk:FBQ74_07410"/>
<evidence type="ECO:0000256" key="8">
    <source>
        <dbReference type="ARBA" id="ARBA00024477"/>
    </source>
</evidence>
<feature type="domain" description="Adenylosuccinate lyase PurB C-terminal" evidence="15">
    <location>
        <begin position="331"/>
        <end position="445"/>
    </location>
</feature>
<evidence type="ECO:0000313" key="17">
    <source>
        <dbReference type="Proteomes" id="UP000304912"/>
    </source>
</evidence>
<organism evidence="16 17">
    <name type="scientific">Salinimonas iocasae</name>
    <dbReference type="NCBI Taxonomy" id="2572577"/>
    <lineage>
        <taxon>Bacteria</taxon>
        <taxon>Pseudomonadati</taxon>
        <taxon>Pseudomonadota</taxon>
        <taxon>Gammaproteobacteria</taxon>
        <taxon>Alteromonadales</taxon>
        <taxon>Alteromonadaceae</taxon>
        <taxon>Alteromonas/Salinimonas group</taxon>
        <taxon>Salinimonas</taxon>
    </lineage>
</organism>
<evidence type="ECO:0000256" key="13">
    <source>
        <dbReference type="RuleBase" id="RU361172"/>
    </source>
</evidence>
<dbReference type="InterPro" id="IPR024083">
    <property type="entry name" value="Fumarase/histidase_N"/>
</dbReference>
<sequence>MELTQLTAISPVDGRYASKSESLRGMFSEYGLLKYRVQVEVRWLQMLAKEKHIKEVPAFSAESDELLNNIVANFSVDDAMRIKDIERTTNHDVKAVEYFLKEQVANNSELHAVSEFIHFACTSEDINNLSHALMLKEARDEVILPYCDKLINELKRLAKENRDVAMMARTHGQPASPTTMGKEMANVAVRLQRQRDQIAAVSLLGKINGAVGNYNAHLSAYPEIDWHKTSEAFVTSLGLSWNAFTTQIEPHDYIAELFDAVGRFNTILIDFDRDVWGYIALGHFKQKTVEGEIGSSTMPHKVNPIDFENSEGNLGLANAIFDHLATKLPVSRWQRDLTDSTVLRNLGVGVGYSVIAYQASLKGISKLEVNEQSLLNELDNNWELLAEPIQTVMRRYGIEKPYEKLKELTRGKKVNAQAISAFIDNLDMPDSAKDELKALTPASYIGDAIRLVDKLLKA</sequence>
<dbReference type="InterPro" id="IPR047136">
    <property type="entry name" value="PurB_bact"/>
</dbReference>
<evidence type="ECO:0000259" key="14">
    <source>
        <dbReference type="Pfam" id="PF00206"/>
    </source>
</evidence>
<dbReference type="InterPro" id="IPR004769">
    <property type="entry name" value="Pur_lyase"/>
</dbReference>
<evidence type="ECO:0000256" key="11">
    <source>
        <dbReference type="ARBA" id="ARBA00049115"/>
    </source>
</evidence>
<accession>A0A5B7YCI3</accession>
<dbReference type="Proteomes" id="UP000304912">
    <property type="component" value="Chromosome"/>
</dbReference>
<dbReference type="InterPro" id="IPR008948">
    <property type="entry name" value="L-Aspartase-like"/>
</dbReference>
<dbReference type="NCBIfam" id="NF006764">
    <property type="entry name" value="PRK09285.1"/>
    <property type="match status" value="1"/>
</dbReference>
<evidence type="ECO:0000256" key="5">
    <source>
        <dbReference type="ARBA" id="ARBA00017058"/>
    </source>
</evidence>
<reference evidence="16 17" key="1">
    <citation type="submission" date="2019-04" db="EMBL/GenBank/DDBJ databases">
        <title>Salinimonas iocasae sp. nov., a halophilic bacterium isolated from the outer tube casing of tubeworms in Okinawa Trough.</title>
        <authorList>
            <person name="Zhang H."/>
            <person name="Wang H."/>
            <person name="Li C."/>
        </authorList>
    </citation>
    <scope>NUCLEOTIDE SEQUENCE [LARGE SCALE GENOMIC DNA]</scope>
    <source>
        <strain evidence="16 17">KX18D6</strain>
    </source>
</reference>
<dbReference type="InterPro" id="IPR000362">
    <property type="entry name" value="Fumarate_lyase_fam"/>
</dbReference>
<evidence type="ECO:0000256" key="10">
    <source>
        <dbReference type="ARBA" id="ARBA00030717"/>
    </source>
</evidence>
<dbReference type="Gene3D" id="1.20.200.10">
    <property type="entry name" value="Fumarase/aspartase (Central domain)"/>
    <property type="match status" value="1"/>
</dbReference>
<dbReference type="GO" id="GO:0004018">
    <property type="term" value="F:N6-(1,2-dicarboxyethyl)AMP AMP-lyase (fumarate-forming) activity"/>
    <property type="evidence" value="ECO:0007669"/>
    <property type="project" value="UniProtKB-UniRule"/>
</dbReference>
<comment type="catalytic activity">
    <reaction evidence="11">
        <text>N(6)-(1,2-dicarboxyethyl)-AMP = fumarate + AMP</text>
        <dbReference type="Rhea" id="RHEA:16853"/>
        <dbReference type="ChEBI" id="CHEBI:29806"/>
        <dbReference type="ChEBI" id="CHEBI:57567"/>
        <dbReference type="ChEBI" id="CHEBI:456215"/>
        <dbReference type="EC" id="4.3.2.2"/>
    </reaction>
    <physiologicalReaction direction="left-to-right" evidence="11">
        <dbReference type="Rhea" id="RHEA:16854"/>
    </physiologicalReaction>
</comment>
<dbReference type="PANTHER" id="PTHR43411:SF1">
    <property type="entry name" value="ADENYLOSUCCINATE LYASE"/>
    <property type="match status" value="1"/>
</dbReference>
<dbReference type="InterPro" id="IPR022761">
    <property type="entry name" value="Fumarate_lyase_N"/>
</dbReference>
<dbReference type="PROSITE" id="PS00163">
    <property type="entry name" value="FUMARATE_LYASES"/>
    <property type="match status" value="1"/>
</dbReference>
<evidence type="ECO:0000256" key="12">
    <source>
        <dbReference type="NCBIfam" id="TIGR00928"/>
    </source>
</evidence>
<dbReference type="GO" id="GO:0006189">
    <property type="term" value="P:'de novo' IMP biosynthetic process"/>
    <property type="evidence" value="ECO:0007669"/>
    <property type="project" value="UniProtKB-UniPathway"/>
</dbReference>
<keyword evidence="6 13" id="KW-0658">Purine biosynthesis</keyword>
<dbReference type="PANTHER" id="PTHR43411">
    <property type="entry name" value="ADENYLOSUCCINATE LYASE"/>
    <property type="match status" value="1"/>
</dbReference>
<evidence type="ECO:0000313" key="16">
    <source>
        <dbReference type="EMBL" id="QCZ93324.1"/>
    </source>
</evidence>
<dbReference type="Pfam" id="PF00206">
    <property type="entry name" value="Lyase_1"/>
    <property type="match status" value="1"/>
</dbReference>
<evidence type="ECO:0000256" key="1">
    <source>
        <dbReference type="ARBA" id="ARBA00004706"/>
    </source>
</evidence>
<evidence type="ECO:0000256" key="6">
    <source>
        <dbReference type="ARBA" id="ARBA00022755"/>
    </source>
</evidence>
<dbReference type="Pfam" id="PF08328">
    <property type="entry name" value="ASL_C"/>
    <property type="match status" value="1"/>
</dbReference>
<dbReference type="CDD" id="cd01598">
    <property type="entry name" value="PurB"/>
    <property type="match status" value="1"/>
</dbReference>
<dbReference type="UniPathway" id="UPA00074">
    <property type="reaction ID" value="UER00132"/>
</dbReference>